<dbReference type="RefSeq" id="WP_166173847.1">
    <property type="nucleotide sequence ID" value="NZ_CP045119.1"/>
</dbReference>
<dbReference type="InterPro" id="IPR037523">
    <property type="entry name" value="VOC_core"/>
</dbReference>
<sequence length="125" mass="13944">MFPYFSYRDANAALGWLESAFGFEKVVAYPDEDGTVVHAEMRFGNGALMMGTAEPPPVLDPDAVSPNAHGIYVTVDDVDAHYERAREAGAKIVYPPQDTEFGTRRYRVLDPEGYEWSFGTYRPAT</sequence>
<dbReference type="PROSITE" id="PS51819">
    <property type="entry name" value="VOC"/>
    <property type="match status" value="1"/>
</dbReference>
<accession>A0A6G8Q667</accession>
<protein>
    <recommendedName>
        <fullName evidence="1">VOC domain-containing protein</fullName>
    </recommendedName>
</protein>
<evidence type="ECO:0000313" key="2">
    <source>
        <dbReference type="EMBL" id="QIN81975.1"/>
    </source>
</evidence>
<dbReference type="AlphaFoldDB" id="A0A6G8Q667"/>
<dbReference type="InterPro" id="IPR004360">
    <property type="entry name" value="Glyas_Fos-R_dOase_dom"/>
</dbReference>
<evidence type="ECO:0000259" key="1">
    <source>
        <dbReference type="PROSITE" id="PS51819"/>
    </source>
</evidence>
<keyword evidence="3" id="KW-1185">Reference proteome</keyword>
<dbReference type="Gene3D" id="3.30.720.120">
    <property type="match status" value="1"/>
</dbReference>
<evidence type="ECO:0000313" key="3">
    <source>
        <dbReference type="Proteomes" id="UP000501452"/>
    </source>
</evidence>
<name>A0A6G8Q667_9ACTN</name>
<dbReference type="EMBL" id="CP045119">
    <property type="protein sequence ID" value="QIN81975.1"/>
    <property type="molecule type" value="Genomic_DNA"/>
</dbReference>
<dbReference type="Pfam" id="PF00903">
    <property type="entry name" value="Glyoxalase"/>
    <property type="match status" value="1"/>
</dbReference>
<feature type="domain" description="VOC" evidence="1">
    <location>
        <begin position="1"/>
        <end position="121"/>
    </location>
</feature>
<reference evidence="2 3" key="1">
    <citation type="submission" date="2019-10" db="EMBL/GenBank/DDBJ databases">
        <title>Rubrobacter sp nov SCSIO 52090 isolated from a deep-sea sediment in the South China Sea.</title>
        <authorList>
            <person name="Chen R.W."/>
        </authorList>
    </citation>
    <scope>NUCLEOTIDE SEQUENCE [LARGE SCALE GENOMIC DNA]</scope>
    <source>
        <strain evidence="2 3">SCSIO 52909</strain>
    </source>
</reference>
<dbReference type="KEGG" id="rub:GBA63_04440"/>
<dbReference type="Gene3D" id="3.30.720.110">
    <property type="match status" value="1"/>
</dbReference>
<dbReference type="PANTHER" id="PTHR34109:SF1">
    <property type="entry name" value="VOC DOMAIN-CONTAINING PROTEIN"/>
    <property type="match status" value="1"/>
</dbReference>
<dbReference type="InterPro" id="IPR029068">
    <property type="entry name" value="Glyas_Bleomycin-R_OHBP_Dase"/>
</dbReference>
<dbReference type="Proteomes" id="UP000501452">
    <property type="component" value="Chromosome"/>
</dbReference>
<organism evidence="2 3">
    <name type="scientific">Rubrobacter tropicus</name>
    <dbReference type="NCBI Taxonomy" id="2653851"/>
    <lineage>
        <taxon>Bacteria</taxon>
        <taxon>Bacillati</taxon>
        <taxon>Actinomycetota</taxon>
        <taxon>Rubrobacteria</taxon>
        <taxon>Rubrobacterales</taxon>
        <taxon>Rubrobacteraceae</taxon>
        <taxon>Rubrobacter</taxon>
    </lineage>
</organism>
<gene>
    <name evidence="2" type="ORF">GBA63_04440</name>
</gene>
<dbReference type="PANTHER" id="PTHR34109">
    <property type="entry name" value="BNAUNNG04460D PROTEIN-RELATED"/>
    <property type="match status" value="1"/>
</dbReference>
<dbReference type="SUPFAM" id="SSF54593">
    <property type="entry name" value="Glyoxalase/Bleomycin resistance protein/Dihydroxybiphenyl dioxygenase"/>
    <property type="match status" value="1"/>
</dbReference>
<proteinExistence type="predicted"/>